<dbReference type="AlphaFoldDB" id="A0A5A7VJH2"/>
<organism evidence="1 2">
    <name type="scientific">Cucumis melo var. makuwa</name>
    <name type="common">Oriental melon</name>
    <dbReference type="NCBI Taxonomy" id="1194695"/>
    <lineage>
        <taxon>Eukaryota</taxon>
        <taxon>Viridiplantae</taxon>
        <taxon>Streptophyta</taxon>
        <taxon>Embryophyta</taxon>
        <taxon>Tracheophyta</taxon>
        <taxon>Spermatophyta</taxon>
        <taxon>Magnoliopsida</taxon>
        <taxon>eudicotyledons</taxon>
        <taxon>Gunneridae</taxon>
        <taxon>Pentapetalae</taxon>
        <taxon>rosids</taxon>
        <taxon>fabids</taxon>
        <taxon>Cucurbitales</taxon>
        <taxon>Cucurbitaceae</taxon>
        <taxon>Benincaseae</taxon>
        <taxon>Cucumis</taxon>
    </lineage>
</organism>
<evidence type="ECO:0000313" key="1">
    <source>
        <dbReference type="EMBL" id="KAA0065609.1"/>
    </source>
</evidence>
<evidence type="ECO:0000313" key="2">
    <source>
        <dbReference type="Proteomes" id="UP000321393"/>
    </source>
</evidence>
<sequence length="272" mass="30556">MFLELELGRKLGSSKELQSLRMFLKLESSKKACIFKGASIFEGVLEVGVLEESFWSLGRKFISSRKLQSLRVFLKLEFSKKACIFKAASIFEGVLDVGVLEESFYLQKSFNLRWSEFRSSRSDRAPSSFGEVILPSAIQLLLGDDRAFAVKSTVLVEAIGHLRHLERWGDIAVSDPTSIGGRSGFCRQIHRPGRSDRTPSSFGEVILPSAIQLLSEDDQAFAVRSTVLVEAIGHHRRLERWRQNCTIDVFLEKQRGGKATSTPMKPKVFKLA</sequence>
<gene>
    <name evidence="1" type="ORF">E6C27_scaffold90G00570</name>
</gene>
<accession>A0A5A7VJH2</accession>
<dbReference type="Proteomes" id="UP000321393">
    <property type="component" value="Unassembled WGS sequence"/>
</dbReference>
<dbReference type="EMBL" id="SSTE01001308">
    <property type="protein sequence ID" value="KAA0065609.1"/>
    <property type="molecule type" value="Genomic_DNA"/>
</dbReference>
<protein>
    <submittedName>
        <fullName evidence="1">Uncharacterized protein</fullName>
    </submittedName>
</protein>
<reference evidence="1 2" key="1">
    <citation type="submission" date="2019-08" db="EMBL/GenBank/DDBJ databases">
        <title>Draft genome sequences of two oriental melons (Cucumis melo L. var makuwa).</title>
        <authorList>
            <person name="Kwon S.-Y."/>
        </authorList>
    </citation>
    <scope>NUCLEOTIDE SEQUENCE [LARGE SCALE GENOMIC DNA]</scope>
    <source>
        <strain evidence="2">cv. SW 3</strain>
        <tissue evidence="1">Leaf</tissue>
    </source>
</reference>
<name>A0A5A7VJH2_CUCMM</name>
<proteinExistence type="predicted"/>
<comment type="caution">
    <text evidence="1">The sequence shown here is derived from an EMBL/GenBank/DDBJ whole genome shotgun (WGS) entry which is preliminary data.</text>
</comment>